<dbReference type="EMBL" id="MIPY01000020">
    <property type="protein sequence ID" value="OES30375.1"/>
    <property type="molecule type" value="Genomic_DNA"/>
</dbReference>
<comment type="caution">
    <text evidence="2">The sequence shown here is derived from an EMBL/GenBank/DDBJ whole genome shotgun (WGS) entry which is preliminary data.</text>
</comment>
<reference evidence="2 3" key="1">
    <citation type="submission" date="2016-09" db="EMBL/GenBank/DDBJ databases">
        <title>Draft Genome Sequence of four Alteromonas macleodii strains isolated from copper coupons and grown long-term at elevated copper levels.</title>
        <authorList>
            <person name="Cusick K."/>
            <person name="Dale J."/>
            <person name="Little B."/>
            <person name="Biffinger J."/>
        </authorList>
    </citation>
    <scope>NUCLEOTIDE SEQUENCE [LARGE SCALE GENOMIC DNA]</scope>
    <source>
        <strain evidence="2 3">KCP01</strain>
    </source>
</reference>
<evidence type="ECO:0008006" key="4">
    <source>
        <dbReference type="Google" id="ProtNLM"/>
    </source>
</evidence>
<evidence type="ECO:0000313" key="2">
    <source>
        <dbReference type="EMBL" id="OES30375.1"/>
    </source>
</evidence>
<keyword evidence="1" id="KW-0472">Membrane</keyword>
<keyword evidence="1" id="KW-1133">Transmembrane helix</keyword>
<evidence type="ECO:0000256" key="1">
    <source>
        <dbReference type="SAM" id="Phobius"/>
    </source>
</evidence>
<organism evidence="2 3">
    <name type="scientific">Alteromonas macleodii</name>
    <name type="common">Pseudoalteromonas macleodii</name>
    <dbReference type="NCBI Taxonomy" id="28108"/>
    <lineage>
        <taxon>Bacteria</taxon>
        <taxon>Pseudomonadati</taxon>
        <taxon>Pseudomonadota</taxon>
        <taxon>Gammaproteobacteria</taxon>
        <taxon>Alteromonadales</taxon>
        <taxon>Alteromonadaceae</taxon>
        <taxon>Alteromonas/Salinimonas group</taxon>
        <taxon>Alteromonas</taxon>
    </lineage>
</organism>
<dbReference type="AlphaFoldDB" id="A0AB36FTC6"/>
<keyword evidence="3" id="KW-1185">Reference proteome</keyword>
<proteinExistence type="predicted"/>
<protein>
    <recommendedName>
        <fullName evidence="4">Transposase</fullName>
    </recommendedName>
</protein>
<evidence type="ECO:0000313" key="3">
    <source>
        <dbReference type="Proteomes" id="UP000095392"/>
    </source>
</evidence>
<name>A0AB36FTC6_ALTMA</name>
<accession>A0AB36FTC6</accession>
<sequence length="42" mass="5067">MKLLNNITAISRKKKKASNTEYYWLYVKYRLFTVLNLTLITL</sequence>
<keyword evidence="1" id="KW-0812">Transmembrane</keyword>
<gene>
    <name evidence="2" type="ORF">BFV95_3126</name>
</gene>
<dbReference type="Proteomes" id="UP000095392">
    <property type="component" value="Unassembled WGS sequence"/>
</dbReference>
<feature type="transmembrane region" description="Helical" evidence="1">
    <location>
        <begin position="21"/>
        <end position="40"/>
    </location>
</feature>